<dbReference type="STRING" id="159291.SAMN05920897_10619"/>
<dbReference type="InterPro" id="IPR015890">
    <property type="entry name" value="Chorismate_C"/>
</dbReference>
<keyword evidence="4" id="KW-1185">Reference proteome</keyword>
<reference evidence="3 4" key="1">
    <citation type="submission" date="2017-01" db="EMBL/GenBank/DDBJ databases">
        <authorList>
            <person name="Mah S.A."/>
            <person name="Swanson W.J."/>
            <person name="Moy G.W."/>
            <person name="Vacquier V.D."/>
        </authorList>
    </citation>
    <scope>NUCLEOTIDE SEQUENCE [LARGE SCALE GENOMIC DNA]</scope>
    <source>
        <strain evidence="3 4">ASpG1</strain>
    </source>
</reference>
<dbReference type="PANTHER" id="PTHR11236">
    <property type="entry name" value="AMINOBENZOATE/ANTHRANILATE SYNTHASE"/>
    <property type="match status" value="1"/>
</dbReference>
<dbReference type="Gene3D" id="3.30.470.10">
    <property type="match status" value="1"/>
</dbReference>
<dbReference type="Pfam" id="PF01063">
    <property type="entry name" value="Aminotran_4"/>
    <property type="match status" value="1"/>
</dbReference>
<proteinExistence type="predicted"/>
<evidence type="ECO:0000259" key="2">
    <source>
        <dbReference type="Pfam" id="PF00425"/>
    </source>
</evidence>
<dbReference type="SUPFAM" id="SSF56322">
    <property type="entry name" value="ADC synthase"/>
    <property type="match status" value="1"/>
</dbReference>
<dbReference type="InterPro" id="IPR001544">
    <property type="entry name" value="Aminotrans_IV"/>
</dbReference>
<organism evidence="3 4">
    <name type="scientific">Alkalispirochaeta americana</name>
    <dbReference type="NCBI Taxonomy" id="159291"/>
    <lineage>
        <taxon>Bacteria</taxon>
        <taxon>Pseudomonadati</taxon>
        <taxon>Spirochaetota</taxon>
        <taxon>Spirochaetia</taxon>
        <taxon>Spirochaetales</taxon>
        <taxon>Spirochaetaceae</taxon>
        <taxon>Alkalispirochaeta</taxon>
    </lineage>
</organism>
<dbReference type="SUPFAM" id="SSF56752">
    <property type="entry name" value="D-aminoacid aminotransferase-like PLP-dependent enzymes"/>
    <property type="match status" value="1"/>
</dbReference>
<dbReference type="Proteomes" id="UP000186400">
    <property type="component" value="Unassembled WGS sequence"/>
</dbReference>
<dbReference type="InterPro" id="IPR019999">
    <property type="entry name" value="Anth_synth_I-like"/>
</dbReference>
<dbReference type="InterPro" id="IPR005801">
    <property type="entry name" value="ADC_synthase"/>
</dbReference>
<dbReference type="Pfam" id="PF00425">
    <property type="entry name" value="Chorismate_bind"/>
    <property type="match status" value="1"/>
</dbReference>
<dbReference type="Gene3D" id="3.60.120.10">
    <property type="entry name" value="Anthranilate synthase"/>
    <property type="match status" value="1"/>
</dbReference>
<accession>A0A1N6R9U5</accession>
<dbReference type="NCBIfam" id="TIGR00553">
    <property type="entry name" value="pabB"/>
    <property type="match status" value="1"/>
</dbReference>
<dbReference type="GO" id="GO:0009396">
    <property type="term" value="P:folic acid-containing compound biosynthetic process"/>
    <property type="evidence" value="ECO:0007669"/>
    <property type="project" value="InterPro"/>
</dbReference>
<sequence>MIREALLKTAPTRWERFSDPLETVFVPPCEPREAAWRVPAALARLEDRAEKLHLPAVGFISYEAGCAYGLAVHPPAETPLLCFTFFASREPFHPGDPPRGEGYTTGTWEPSLEAQAYREKVLRVKEYLAAGETYQINLTFPLRTSFSGDPRAFFFDICAAQGGAYAAFLEMEGGQALLSASPELFLHRQGTHLQALPMKGTARRGRTLREDQVHLERLRHCPKERAENLMITDMIRNDLGRIARIGSVRVPELFSVERYPRVLQMVSSVTAESEATLPDLLEATFPCASITGAPKQRTMELIRTLEDEPRGIYTGSVGIIESGRRLRLNVAIRTVQVDLATGTARFGVGSGIVWDSDPHREYQECATKASILRVPDPPFALLETVRWNRLRGVTRFEGHLKRARESARYFNMTLPREFRDHTSLHEAISAALEPPRETSPKDPPQVSRDWRVRLILGPRLEIEGTPLPEATCSPAEGQPGEPLPRRRTALATSPVSPDNPWLYHKTTRRELYEHHLASRPEAGEVLLFNTRGNLTEGCTTSIFLERKPPHAARPYLATPPLSEGLLPGVFREELLHPPPGRRPWTPKGMPLVEEVLPLRLLEEVLQGKVSLYLGNSLRGWMKATLDDSVPLPPILEDYETQDNAL</sequence>
<dbReference type="GO" id="GO:0016829">
    <property type="term" value="F:lyase activity"/>
    <property type="evidence" value="ECO:0007669"/>
    <property type="project" value="UniProtKB-KW"/>
</dbReference>
<dbReference type="InterPro" id="IPR005802">
    <property type="entry name" value="ADC_synth_comp_1"/>
</dbReference>
<dbReference type="Gene3D" id="3.20.10.10">
    <property type="entry name" value="D-amino Acid Aminotransferase, subunit A, domain 2"/>
    <property type="match status" value="1"/>
</dbReference>
<dbReference type="PRINTS" id="PR00095">
    <property type="entry name" value="ANTSNTHASEI"/>
</dbReference>
<dbReference type="GO" id="GO:0046820">
    <property type="term" value="F:4-amino-4-deoxychorismate synthase activity"/>
    <property type="evidence" value="ECO:0007669"/>
    <property type="project" value="TreeGrafter"/>
</dbReference>
<feature type="domain" description="Chorismate-utilising enzyme C-terminal" evidence="2">
    <location>
        <begin position="114"/>
        <end position="368"/>
    </location>
</feature>
<dbReference type="PANTHER" id="PTHR11236:SF50">
    <property type="entry name" value="AMINODEOXYCHORISMATE SYNTHASE COMPONENT 1"/>
    <property type="match status" value="1"/>
</dbReference>
<dbReference type="EMBL" id="FTMS01000006">
    <property type="protein sequence ID" value="SIQ25619.1"/>
    <property type="molecule type" value="Genomic_DNA"/>
</dbReference>
<dbReference type="OrthoDB" id="9803598at2"/>
<protein>
    <submittedName>
        <fullName evidence="3">Para-aminobenzoate synthetase / 4-amino-4-deoxychorismate lyase</fullName>
    </submittedName>
</protein>
<evidence type="ECO:0000256" key="1">
    <source>
        <dbReference type="SAM" id="MobiDB-lite"/>
    </source>
</evidence>
<evidence type="ECO:0000313" key="3">
    <source>
        <dbReference type="EMBL" id="SIQ25619.1"/>
    </source>
</evidence>
<feature type="region of interest" description="Disordered" evidence="1">
    <location>
        <begin position="464"/>
        <end position="485"/>
    </location>
</feature>
<dbReference type="GO" id="GO:0000162">
    <property type="term" value="P:L-tryptophan biosynthetic process"/>
    <property type="evidence" value="ECO:0007669"/>
    <property type="project" value="TreeGrafter"/>
</dbReference>
<dbReference type="InterPro" id="IPR043131">
    <property type="entry name" value="BCAT-like_N"/>
</dbReference>
<dbReference type="InterPro" id="IPR036038">
    <property type="entry name" value="Aminotransferase-like"/>
</dbReference>
<evidence type="ECO:0000313" key="4">
    <source>
        <dbReference type="Proteomes" id="UP000186400"/>
    </source>
</evidence>
<dbReference type="RefSeq" id="WP_076488311.1">
    <property type="nucleotide sequence ID" value="NZ_FTMS01000006.1"/>
</dbReference>
<gene>
    <name evidence="3" type="ORF">SAMN05920897_10619</name>
</gene>
<keyword evidence="3" id="KW-0456">Lyase</keyword>
<dbReference type="InterPro" id="IPR043132">
    <property type="entry name" value="BCAT-like_C"/>
</dbReference>
<dbReference type="AlphaFoldDB" id="A0A1N6R9U5"/>
<name>A0A1N6R9U5_9SPIO</name>